<evidence type="ECO:0000313" key="3">
    <source>
        <dbReference type="Proteomes" id="UP001165121"/>
    </source>
</evidence>
<dbReference type="GO" id="GO:0003676">
    <property type="term" value="F:nucleic acid binding"/>
    <property type="evidence" value="ECO:0007669"/>
    <property type="project" value="InterPro"/>
</dbReference>
<dbReference type="Gene3D" id="3.30.420.10">
    <property type="entry name" value="Ribonuclease H-like superfamily/Ribonuclease H"/>
    <property type="match status" value="1"/>
</dbReference>
<dbReference type="InterPro" id="IPR012337">
    <property type="entry name" value="RNaseH-like_sf"/>
</dbReference>
<gene>
    <name evidence="2" type="ORF">Pfra01_001589900</name>
</gene>
<proteinExistence type="predicted"/>
<dbReference type="SUPFAM" id="SSF53098">
    <property type="entry name" value="Ribonuclease H-like"/>
    <property type="match status" value="1"/>
</dbReference>
<dbReference type="EMBL" id="BSXT01001749">
    <property type="protein sequence ID" value="GMF44945.1"/>
    <property type="molecule type" value="Genomic_DNA"/>
</dbReference>
<dbReference type="AlphaFoldDB" id="A0A9W6XT48"/>
<organism evidence="2 3">
    <name type="scientific">Phytophthora fragariaefolia</name>
    <dbReference type="NCBI Taxonomy" id="1490495"/>
    <lineage>
        <taxon>Eukaryota</taxon>
        <taxon>Sar</taxon>
        <taxon>Stramenopiles</taxon>
        <taxon>Oomycota</taxon>
        <taxon>Peronosporomycetes</taxon>
        <taxon>Peronosporales</taxon>
        <taxon>Peronosporaceae</taxon>
        <taxon>Phytophthora</taxon>
    </lineage>
</organism>
<name>A0A9W6XT48_9STRA</name>
<evidence type="ECO:0000313" key="2">
    <source>
        <dbReference type="EMBL" id="GMF44945.1"/>
    </source>
</evidence>
<sequence>MSYLHIIEHVDGASNVWADMLSRWADQPTTTVLLKRFDGRASKLKPATTQLLAYSHLTRKGLFGRRLRRLCQSNGSIQRQQELSGDDNALRRRLPSSTGIAVSAYHRFWVSDNGSHFKNEVVAELLRRLKTHQTFMVAYCPWINGSVERVNRDILQDLRAMTMEYKISSKDWVYLVPLVQSSLNHTAVPSLGNKARTELFTGLPCSSPLAAFYAPARKFGQTASDLRSLL</sequence>
<dbReference type="GO" id="GO:0015074">
    <property type="term" value="P:DNA integration"/>
    <property type="evidence" value="ECO:0007669"/>
    <property type="project" value="InterPro"/>
</dbReference>
<feature type="domain" description="Integrase catalytic" evidence="1">
    <location>
        <begin position="111"/>
        <end position="204"/>
    </location>
</feature>
<dbReference type="InterPro" id="IPR001584">
    <property type="entry name" value="Integrase_cat-core"/>
</dbReference>
<keyword evidence="3" id="KW-1185">Reference proteome</keyword>
<protein>
    <submittedName>
        <fullName evidence="2">Unnamed protein product</fullName>
    </submittedName>
</protein>
<dbReference type="PROSITE" id="PS50994">
    <property type="entry name" value="INTEGRASE"/>
    <property type="match status" value="1"/>
</dbReference>
<accession>A0A9W6XT48</accession>
<dbReference type="InterPro" id="IPR036397">
    <property type="entry name" value="RNaseH_sf"/>
</dbReference>
<reference evidence="2" key="1">
    <citation type="submission" date="2023-04" db="EMBL/GenBank/DDBJ databases">
        <title>Phytophthora fragariaefolia NBRC 109709.</title>
        <authorList>
            <person name="Ichikawa N."/>
            <person name="Sato H."/>
            <person name="Tonouchi N."/>
        </authorList>
    </citation>
    <scope>NUCLEOTIDE SEQUENCE</scope>
    <source>
        <strain evidence="2">NBRC 109709</strain>
    </source>
</reference>
<dbReference type="Proteomes" id="UP001165121">
    <property type="component" value="Unassembled WGS sequence"/>
</dbReference>
<comment type="caution">
    <text evidence="2">The sequence shown here is derived from an EMBL/GenBank/DDBJ whole genome shotgun (WGS) entry which is preliminary data.</text>
</comment>
<evidence type="ECO:0000259" key="1">
    <source>
        <dbReference type="PROSITE" id="PS50994"/>
    </source>
</evidence>